<dbReference type="PANTHER" id="PTHR30118:SF15">
    <property type="entry name" value="TRANSCRIPTIONAL REGULATORY PROTEIN"/>
    <property type="match status" value="1"/>
</dbReference>
<comment type="caution">
    <text evidence="7">The sequence shown here is derived from an EMBL/GenBank/DDBJ whole genome shotgun (WGS) entry which is preliminary data.</text>
</comment>
<sequence length="319" mass="34190">MQLDLNLLTTLDALLVEGSVRGAAERLHLSSPAVSRSLGRIRKLTGDDILVRTGRTMTPTPYAMAVREQVSGLVRQAGAVLAPSRDLDLATLERTFTLQCHDALTTALAAPLLAAIAERAPGVRVRFLTETAVDTDDLRHGRVDLEIGATAPELPEIRTETVGHDRLVVVLRADHPYAGSLGLEAYAAQPHLLVSRRGRLSDPVDEQLEAHGRHRRVLAAVGSTATALHIVGNSDAVVTVPEVMCRPLITAFGLGVAPLPAPLRLPPVPIVANWHQRYDTDTGHAWLRDRTREVLSAVLGGLQPSSSASPTMMPSGPRT</sequence>
<reference evidence="7" key="1">
    <citation type="submission" date="2021-03" db="EMBL/GenBank/DDBJ databases">
        <title>Whole genome shotgun sequence of Actinoplanes auranticolor NBRC 12245.</title>
        <authorList>
            <person name="Komaki H."/>
            <person name="Tamura T."/>
        </authorList>
    </citation>
    <scope>NUCLEOTIDE SEQUENCE</scope>
    <source>
        <strain evidence="7">NBRC 12245</strain>
    </source>
</reference>
<dbReference type="PANTHER" id="PTHR30118">
    <property type="entry name" value="HTH-TYPE TRANSCRIPTIONAL REGULATOR LEUO-RELATED"/>
    <property type="match status" value="1"/>
</dbReference>
<dbReference type="InterPro" id="IPR036388">
    <property type="entry name" value="WH-like_DNA-bd_sf"/>
</dbReference>
<dbReference type="Gene3D" id="3.40.190.10">
    <property type="entry name" value="Periplasmic binding protein-like II"/>
    <property type="match status" value="2"/>
</dbReference>
<dbReference type="Proteomes" id="UP000681340">
    <property type="component" value="Unassembled WGS sequence"/>
</dbReference>
<dbReference type="RefSeq" id="WP_212991773.1">
    <property type="nucleotide sequence ID" value="NZ_BAABEA010000006.1"/>
</dbReference>
<gene>
    <name evidence="7" type="ORF">Aau02nite_58600</name>
</gene>
<feature type="domain" description="HTH lysR-type" evidence="6">
    <location>
        <begin position="3"/>
        <end position="60"/>
    </location>
</feature>
<protein>
    <submittedName>
        <fullName evidence="7">LysR family transcriptional regulator</fullName>
    </submittedName>
</protein>
<comment type="similarity">
    <text evidence="1">Belongs to the LysR transcriptional regulatory family.</text>
</comment>
<evidence type="ECO:0000313" key="8">
    <source>
        <dbReference type="Proteomes" id="UP000681340"/>
    </source>
</evidence>
<organism evidence="7 8">
    <name type="scientific">Actinoplanes auranticolor</name>
    <dbReference type="NCBI Taxonomy" id="47988"/>
    <lineage>
        <taxon>Bacteria</taxon>
        <taxon>Bacillati</taxon>
        <taxon>Actinomycetota</taxon>
        <taxon>Actinomycetes</taxon>
        <taxon>Micromonosporales</taxon>
        <taxon>Micromonosporaceae</taxon>
        <taxon>Actinoplanes</taxon>
    </lineage>
</organism>
<feature type="region of interest" description="Disordered" evidence="5">
    <location>
        <begin position="300"/>
        <end position="319"/>
    </location>
</feature>
<keyword evidence="4" id="KW-0804">Transcription</keyword>
<evidence type="ECO:0000256" key="1">
    <source>
        <dbReference type="ARBA" id="ARBA00009437"/>
    </source>
</evidence>
<evidence type="ECO:0000256" key="2">
    <source>
        <dbReference type="ARBA" id="ARBA00023015"/>
    </source>
</evidence>
<accession>A0A919SM07</accession>
<evidence type="ECO:0000256" key="4">
    <source>
        <dbReference type="ARBA" id="ARBA00023163"/>
    </source>
</evidence>
<dbReference type="Pfam" id="PF03466">
    <property type="entry name" value="LysR_substrate"/>
    <property type="match status" value="1"/>
</dbReference>
<dbReference type="SUPFAM" id="SSF53850">
    <property type="entry name" value="Periplasmic binding protein-like II"/>
    <property type="match status" value="1"/>
</dbReference>
<dbReference type="EMBL" id="BOQL01000048">
    <property type="protein sequence ID" value="GIM73984.1"/>
    <property type="molecule type" value="Genomic_DNA"/>
</dbReference>
<dbReference type="Gene3D" id="1.10.10.10">
    <property type="entry name" value="Winged helix-like DNA-binding domain superfamily/Winged helix DNA-binding domain"/>
    <property type="match status" value="1"/>
</dbReference>
<name>A0A919SM07_9ACTN</name>
<evidence type="ECO:0000259" key="6">
    <source>
        <dbReference type="PROSITE" id="PS50931"/>
    </source>
</evidence>
<dbReference type="AlphaFoldDB" id="A0A919SM07"/>
<evidence type="ECO:0000256" key="5">
    <source>
        <dbReference type="SAM" id="MobiDB-lite"/>
    </source>
</evidence>
<dbReference type="Pfam" id="PF00126">
    <property type="entry name" value="HTH_1"/>
    <property type="match status" value="1"/>
</dbReference>
<dbReference type="GO" id="GO:0003700">
    <property type="term" value="F:DNA-binding transcription factor activity"/>
    <property type="evidence" value="ECO:0007669"/>
    <property type="project" value="InterPro"/>
</dbReference>
<dbReference type="PROSITE" id="PS50931">
    <property type="entry name" value="HTH_LYSR"/>
    <property type="match status" value="1"/>
</dbReference>
<dbReference type="InterPro" id="IPR050389">
    <property type="entry name" value="LysR-type_TF"/>
</dbReference>
<dbReference type="InterPro" id="IPR036390">
    <property type="entry name" value="WH_DNA-bd_sf"/>
</dbReference>
<keyword evidence="3" id="KW-0238">DNA-binding</keyword>
<keyword evidence="8" id="KW-1185">Reference proteome</keyword>
<evidence type="ECO:0000256" key="3">
    <source>
        <dbReference type="ARBA" id="ARBA00023125"/>
    </source>
</evidence>
<keyword evidence="2" id="KW-0805">Transcription regulation</keyword>
<feature type="compositionally biased region" description="Low complexity" evidence="5">
    <location>
        <begin position="304"/>
        <end position="319"/>
    </location>
</feature>
<dbReference type="SUPFAM" id="SSF46785">
    <property type="entry name" value="Winged helix' DNA-binding domain"/>
    <property type="match status" value="1"/>
</dbReference>
<evidence type="ECO:0000313" key="7">
    <source>
        <dbReference type="EMBL" id="GIM73984.1"/>
    </source>
</evidence>
<proteinExistence type="inferred from homology"/>
<dbReference type="GO" id="GO:0003677">
    <property type="term" value="F:DNA binding"/>
    <property type="evidence" value="ECO:0007669"/>
    <property type="project" value="UniProtKB-KW"/>
</dbReference>
<dbReference type="InterPro" id="IPR000847">
    <property type="entry name" value="LysR_HTH_N"/>
</dbReference>
<dbReference type="InterPro" id="IPR005119">
    <property type="entry name" value="LysR_subst-bd"/>
</dbReference>